<dbReference type="GO" id="GO:0051539">
    <property type="term" value="F:4 iron, 4 sulfur cluster binding"/>
    <property type="evidence" value="ECO:0007669"/>
    <property type="project" value="UniProtKB-KW"/>
</dbReference>
<evidence type="ECO:0000256" key="6">
    <source>
        <dbReference type="ARBA" id="ARBA00023014"/>
    </source>
</evidence>
<comment type="cofactor">
    <cofactor evidence="1">
        <name>[4Fe-4S] cluster</name>
        <dbReference type="ChEBI" id="CHEBI:49883"/>
    </cofactor>
</comment>
<dbReference type="Pfam" id="PF04055">
    <property type="entry name" value="Radical_SAM"/>
    <property type="match status" value="1"/>
</dbReference>
<evidence type="ECO:0000259" key="7">
    <source>
        <dbReference type="PROSITE" id="PS51918"/>
    </source>
</evidence>
<comment type="caution">
    <text evidence="8">The sequence shown here is derived from an EMBL/GenBank/DDBJ whole genome shotgun (WGS) entry which is preliminary data.</text>
</comment>
<reference evidence="8 9" key="1">
    <citation type="submission" date="2017-05" db="EMBL/GenBank/DDBJ databases">
        <title>Butyricicoccus porcorum sp. nov. a butyrate-producing bacterium from the swine intestinal tract.</title>
        <authorList>
            <person name="Trachsel J."/>
            <person name="Humphrey S."/>
            <person name="Allen H.K."/>
        </authorList>
    </citation>
    <scope>NUCLEOTIDE SEQUENCE [LARGE SCALE GENOMIC DNA]</scope>
    <source>
        <strain evidence="8">BB10</strain>
    </source>
</reference>
<evidence type="ECO:0000313" key="8">
    <source>
        <dbReference type="EMBL" id="OUM21707.1"/>
    </source>
</evidence>
<dbReference type="EMBL" id="NHOC01000001">
    <property type="protein sequence ID" value="OUM21707.1"/>
    <property type="molecule type" value="Genomic_DNA"/>
</dbReference>
<dbReference type="SUPFAM" id="SSF102114">
    <property type="entry name" value="Radical SAM enzymes"/>
    <property type="match status" value="1"/>
</dbReference>
<protein>
    <recommendedName>
        <fullName evidence="7">Radical SAM core domain-containing protein</fullName>
    </recommendedName>
</protein>
<sequence>MASIVPVFVPHAGCPCRCVFCNQRAIAGQSARMTPERTREILTQALSVLPDGSTPQAAFYGGSFTAIPVEEQEALLAVTDEFLAQGKLSAVRLSTRPDAIDEDTLSRLRRHGVATIELGAQSMDDEVLRLSRRGHTAADTVRASRLIRQEGVSLILQTMAGLPGDTRETVRQTAERVAALEPDGVRIYPVAVLPDTELHDLWQAGNYTPLDNETAAVWCADMLEVFQRADIPVIRIGLNPTEELNRTVEAGAYHPALGELSWNELWYRRLRAQLEAQAGGTLYVPARALSRAIGQNRRNVQRLKRDFPGRDIRIKAQDT</sequence>
<dbReference type="AlphaFoldDB" id="A0A252F7F9"/>
<dbReference type="InterPro" id="IPR032432">
    <property type="entry name" value="Radical_SAM_C"/>
</dbReference>
<keyword evidence="6" id="KW-0411">Iron-sulfur</keyword>
<dbReference type="GO" id="GO:0046872">
    <property type="term" value="F:metal ion binding"/>
    <property type="evidence" value="ECO:0007669"/>
    <property type="project" value="UniProtKB-KW"/>
</dbReference>
<evidence type="ECO:0000256" key="3">
    <source>
        <dbReference type="ARBA" id="ARBA00022691"/>
    </source>
</evidence>
<dbReference type="OrthoDB" id="9815044at2"/>
<dbReference type="SFLD" id="SFLDG01082">
    <property type="entry name" value="B12-binding_domain_containing"/>
    <property type="match status" value="1"/>
</dbReference>
<feature type="domain" description="Radical SAM core" evidence="7">
    <location>
        <begin position="1"/>
        <end position="232"/>
    </location>
</feature>
<dbReference type="InterPro" id="IPR007197">
    <property type="entry name" value="rSAM"/>
</dbReference>
<dbReference type="PANTHER" id="PTHR11135:SF0">
    <property type="entry name" value="ELONGATOR COMPLEX PROTEIN 3"/>
    <property type="match status" value="1"/>
</dbReference>
<evidence type="ECO:0000256" key="1">
    <source>
        <dbReference type="ARBA" id="ARBA00001966"/>
    </source>
</evidence>
<keyword evidence="2" id="KW-0004">4Fe-4S</keyword>
<dbReference type="Proteomes" id="UP000194903">
    <property type="component" value="Unassembled WGS sequence"/>
</dbReference>
<dbReference type="InterPro" id="IPR006638">
    <property type="entry name" value="Elp3/MiaA/NifB-like_rSAM"/>
</dbReference>
<dbReference type="InterPro" id="IPR023404">
    <property type="entry name" value="rSAM_horseshoe"/>
</dbReference>
<keyword evidence="4" id="KW-0479">Metal-binding</keyword>
<accession>A0A252F7F9</accession>
<dbReference type="GO" id="GO:0002926">
    <property type="term" value="P:tRNA wobble base 5-methoxycarbonylmethyl-2-thiouridinylation"/>
    <property type="evidence" value="ECO:0007669"/>
    <property type="project" value="TreeGrafter"/>
</dbReference>
<dbReference type="Gene3D" id="3.80.30.20">
    <property type="entry name" value="tm_1862 like domain"/>
    <property type="match status" value="1"/>
</dbReference>
<keyword evidence="9" id="KW-1185">Reference proteome</keyword>
<dbReference type="CDD" id="cd01335">
    <property type="entry name" value="Radical_SAM"/>
    <property type="match status" value="1"/>
</dbReference>
<dbReference type="SFLD" id="SFLDG01086">
    <property type="entry name" value="elongater_protein-like"/>
    <property type="match status" value="1"/>
</dbReference>
<evidence type="ECO:0000256" key="5">
    <source>
        <dbReference type="ARBA" id="ARBA00023004"/>
    </source>
</evidence>
<dbReference type="SMART" id="SM00729">
    <property type="entry name" value="Elp3"/>
    <property type="match status" value="1"/>
</dbReference>
<dbReference type="InterPro" id="IPR039661">
    <property type="entry name" value="ELP3"/>
</dbReference>
<keyword evidence="3" id="KW-0949">S-adenosyl-L-methionine</keyword>
<evidence type="ECO:0000256" key="4">
    <source>
        <dbReference type="ARBA" id="ARBA00022723"/>
    </source>
</evidence>
<proteinExistence type="predicted"/>
<name>A0A252F7F9_9FIRM</name>
<dbReference type="Pfam" id="PF16199">
    <property type="entry name" value="Radical_SAM_C"/>
    <property type="match status" value="1"/>
</dbReference>
<keyword evidence="5" id="KW-0408">Iron</keyword>
<dbReference type="SFLD" id="SFLDS00029">
    <property type="entry name" value="Radical_SAM"/>
    <property type="match status" value="1"/>
</dbReference>
<dbReference type="RefSeq" id="WP_087016632.1">
    <property type="nucleotide sequence ID" value="NZ_CP178353.1"/>
</dbReference>
<dbReference type="PROSITE" id="PS51918">
    <property type="entry name" value="RADICAL_SAM"/>
    <property type="match status" value="1"/>
</dbReference>
<dbReference type="PANTHER" id="PTHR11135">
    <property type="entry name" value="HISTONE ACETYLTRANSFERASE-RELATED"/>
    <property type="match status" value="1"/>
</dbReference>
<dbReference type="InterPro" id="IPR058240">
    <property type="entry name" value="rSAM_sf"/>
</dbReference>
<dbReference type="GO" id="GO:0005737">
    <property type="term" value="C:cytoplasm"/>
    <property type="evidence" value="ECO:0007669"/>
    <property type="project" value="TreeGrafter"/>
</dbReference>
<evidence type="ECO:0000313" key="9">
    <source>
        <dbReference type="Proteomes" id="UP000194903"/>
    </source>
</evidence>
<organism evidence="8 9">
    <name type="scientific">Butyricicoccus porcorum</name>
    <dbReference type="NCBI Taxonomy" id="1945634"/>
    <lineage>
        <taxon>Bacteria</taxon>
        <taxon>Bacillati</taxon>
        <taxon>Bacillota</taxon>
        <taxon>Clostridia</taxon>
        <taxon>Eubacteriales</taxon>
        <taxon>Butyricicoccaceae</taxon>
        <taxon>Butyricicoccus</taxon>
    </lineage>
</organism>
<evidence type="ECO:0000256" key="2">
    <source>
        <dbReference type="ARBA" id="ARBA00022485"/>
    </source>
</evidence>
<dbReference type="GO" id="GO:0003824">
    <property type="term" value="F:catalytic activity"/>
    <property type="evidence" value="ECO:0007669"/>
    <property type="project" value="InterPro"/>
</dbReference>
<gene>
    <name evidence="8" type="ORF">CBW42_00285</name>
</gene>